<comment type="catalytic activity">
    <reaction evidence="10">
        <text>N(4)-(alpha-D-Man-(1-&gt;2)-alpha-D-Man-(1-&gt;2)-alpha-D-Man-(1-&gt;3)-[alpha-D-Man-(1-&gt;2)-alpha-D-Man-(1-&gt;3)-[alpha-D-Man-(1-&gt;2)-alpha-D-Man-(1-&gt;6)]-alpha-D-Man-(1-&gt;6)]-beta-D-Man-(1-&gt;4)-beta-D-GlcNAc-(1-&gt;4)-beta-D-GlcNAc)-L-asparaginyl-[protein] (N-glucan mannose isomer 9A1,2,3B1,2,3) + 4 H2O = N(4)-(alpha-D-Man-(1-&gt;3)-[alpha-D-Man-(1-&gt;3)-[alpha-D-Man-(1-&gt;6)]-alpha-D-Man-(1-&gt;6)]-beta-D-Man-(1-&gt;4)-beta-D-GlcNAc-(1-&gt;4)-beta-D-GlcNAc)-L-asparaginyl-[protein] (N-glucan mannose isomer 5A1,2) + 4 beta-D-mannose</text>
        <dbReference type="Rhea" id="RHEA:56008"/>
        <dbReference type="Rhea" id="RHEA-COMP:14356"/>
        <dbReference type="Rhea" id="RHEA-COMP:14367"/>
        <dbReference type="ChEBI" id="CHEBI:15377"/>
        <dbReference type="ChEBI" id="CHEBI:28563"/>
        <dbReference type="ChEBI" id="CHEBI:59087"/>
        <dbReference type="ChEBI" id="CHEBI:139493"/>
        <dbReference type="EC" id="3.2.1.113"/>
    </reaction>
</comment>
<feature type="binding site" evidence="11">
    <location>
        <position position="574"/>
    </location>
    <ligand>
        <name>Ca(2+)</name>
        <dbReference type="ChEBI" id="CHEBI:29108"/>
    </ligand>
</feature>
<keyword evidence="11" id="KW-0106">Calcium</keyword>
<reference evidence="15 16" key="1">
    <citation type="journal article" date="2018" name="Mol. Biol. Evol.">
        <title>Broad Genomic Sampling Reveals a Smut Pathogenic Ancestry of the Fungal Clade Ustilaginomycotina.</title>
        <authorList>
            <person name="Kijpornyongpan T."/>
            <person name="Mondo S.J."/>
            <person name="Barry K."/>
            <person name="Sandor L."/>
            <person name="Lee J."/>
            <person name="Lipzen A."/>
            <person name="Pangilinan J."/>
            <person name="LaButti K."/>
            <person name="Hainaut M."/>
            <person name="Henrissat B."/>
            <person name="Grigoriev I.V."/>
            <person name="Spatafora J.W."/>
            <person name="Aime M.C."/>
        </authorList>
    </citation>
    <scope>NUCLEOTIDE SEQUENCE [LARGE SCALE GENOMIC DNA]</scope>
    <source>
        <strain evidence="15 16">MCA 4718</strain>
    </source>
</reference>
<evidence type="ECO:0000256" key="13">
    <source>
        <dbReference type="RuleBase" id="RU361193"/>
    </source>
</evidence>
<evidence type="ECO:0000256" key="2">
    <source>
        <dbReference type="ARBA" id="ARBA00004922"/>
    </source>
</evidence>
<dbReference type="OrthoDB" id="8118055at2759"/>
<dbReference type="GO" id="GO:0005509">
    <property type="term" value="F:calcium ion binding"/>
    <property type="evidence" value="ECO:0007669"/>
    <property type="project" value="InterPro"/>
</dbReference>
<evidence type="ECO:0000256" key="3">
    <source>
        <dbReference type="ARBA" id="ARBA00007658"/>
    </source>
</evidence>
<evidence type="ECO:0000256" key="8">
    <source>
        <dbReference type="ARBA" id="ARBA00023295"/>
    </source>
</evidence>
<evidence type="ECO:0000256" key="11">
    <source>
        <dbReference type="PIRSR" id="PIRSR601382-2"/>
    </source>
</evidence>
<keyword evidence="14" id="KW-0812">Transmembrane</keyword>
<dbReference type="InterPro" id="IPR001382">
    <property type="entry name" value="Glyco_hydro_47"/>
</dbReference>
<dbReference type="InterPro" id="IPR036026">
    <property type="entry name" value="Seven-hairpin_glycosidases"/>
</dbReference>
<dbReference type="GO" id="GO:0005975">
    <property type="term" value="P:carbohydrate metabolic process"/>
    <property type="evidence" value="ECO:0007669"/>
    <property type="project" value="InterPro"/>
</dbReference>
<evidence type="ECO:0000256" key="10">
    <source>
        <dbReference type="ARBA" id="ARBA00048605"/>
    </source>
</evidence>
<comment type="catalytic activity">
    <reaction evidence="9">
        <text>N(4)-(alpha-D-Man-(1-&gt;2)-alpha-D-Man-(1-&gt;2)-alpha-D-Man-(1-&gt;3)-[alpha-D-Man-(1-&gt;3)-[alpha-D-Man-(1-&gt;2)-alpha-D-Man-(1-&gt;6)]-alpha-D-Man-(1-&gt;6)]-beta-D-Man-(1-&gt;4)-beta-D-GlcNAc-(1-&gt;4)-beta-D-GlcNAc)-L-asparaginyl-[protein] (N-glucan mannose isomer 8A1,2,3B1,3) + 3 H2O = N(4)-(alpha-D-Man-(1-&gt;3)-[alpha-D-Man-(1-&gt;3)-[alpha-D-Man-(1-&gt;6)]-alpha-D-Man-(1-&gt;6)]-beta-D-Man-(1-&gt;4)-beta-D-GlcNAc-(1-&gt;4)-beta-D-GlcNAc)-L-asparaginyl-[protein] (N-glucan mannose isomer 5A1,2) + 3 beta-D-mannose</text>
        <dbReference type="Rhea" id="RHEA:56028"/>
        <dbReference type="Rhea" id="RHEA-COMP:14358"/>
        <dbReference type="Rhea" id="RHEA-COMP:14367"/>
        <dbReference type="ChEBI" id="CHEBI:15377"/>
        <dbReference type="ChEBI" id="CHEBI:28563"/>
        <dbReference type="ChEBI" id="CHEBI:59087"/>
        <dbReference type="ChEBI" id="CHEBI:60628"/>
        <dbReference type="EC" id="3.2.1.113"/>
    </reaction>
</comment>
<evidence type="ECO:0000256" key="5">
    <source>
        <dbReference type="ARBA" id="ARBA00022801"/>
    </source>
</evidence>
<evidence type="ECO:0000256" key="4">
    <source>
        <dbReference type="ARBA" id="ARBA00022729"/>
    </source>
</evidence>
<dbReference type="Gene3D" id="1.50.10.10">
    <property type="match status" value="1"/>
</dbReference>
<organism evidence="15 16">
    <name type="scientific">Pseudomicrostroma glucosiphilum</name>
    <dbReference type="NCBI Taxonomy" id="1684307"/>
    <lineage>
        <taxon>Eukaryota</taxon>
        <taxon>Fungi</taxon>
        <taxon>Dikarya</taxon>
        <taxon>Basidiomycota</taxon>
        <taxon>Ustilaginomycotina</taxon>
        <taxon>Exobasidiomycetes</taxon>
        <taxon>Microstromatales</taxon>
        <taxon>Microstromatales incertae sedis</taxon>
        <taxon>Pseudomicrostroma</taxon>
    </lineage>
</organism>
<dbReference type="GO" id="GO:0004571">
    <property type="term" value="F:mannosyl-oligosaccharide 1,2-alpha-mannosidase activity"/>
    <property type="evidence" value="ECO:0007669"/>
    <property type="project" value="UniProtKB-EC"/>
</dbReference>
<dbReference type="GO" id="GO:0036503">
    <property type="term" value="P:ERAD pathway"/>
    <property type="evidence" value="ECO:0007669"/>
    <property type="project" value="UniProtKB-ARBA"/>
</dbReference>
<accession>A0A316UBM3</accession>
<keyword evidence="5 13" id="KW-0378">Hydrolase</keyword>
<feature type="transmembrane region" description="Helical" evidence="14">
    <location>
        <begin position="31"/>
        <end position="51"/>
    </location>
</feature>
<evidence type="ECO:0000256" key="9">
    <source>
        <dbReference type="ARBA" id="ARBA00047669"/>
    </source>
</evidence>
<evidence type="ECO:0000313" key="15">
    <source>
        <dbReference type="EMBL" id="PWN22630.1"/>
    </source>
</evidence>
<keyword evidence="14" id="KW-0472">Membrane</keyword>
<dbReference type="EMBL" id="KZ819322">
    <property type="protein sequence ID" value="PWN22630.1"/>
    <property type="molecule type" value="Genomic_DNA"/>
</dbReference>
<keyword evidence="11" id="KW-0479">Metal-binding</keyword>
<keyword evidence="7" id="KW-0325">Glycoprotein</keyword>
<dbReference type="GO" id="GO:0005783">
    <property type="term" value="C:endoplasmic reticulum"/>
    <property type="evidence" value="ECO:0007669"/>
    <property type="project" value="TreeGrafter"/>
</dbReference>
<dbReference type="EC" id="3.2.1.-" evidence="13"/>
<dbReference type="InterPro" id="IPR012341">
    <property type="entry name" value="6hp_glycosidase-like_sf"/>
</dbReference>
<dbReference type="PRINTS" id="PR00747">
    <property type="entry name" value="GLYHDRLASE47"/>
</dbReference>
<comment type="similarity">
    <text evidence="3 13">Belongs to the glycosyl hydrolase 47 family.</text>
</comment>
<name>A0A316UBM3_9BASI</name>
<evidence type="ECO:0000256" key="6">
    <source>
        <dbReference type="ARBA" id="ARBA00023157"/>
    </source>
</evidence>
<evidence type="ECO:0000256" key="14">
    <source>
        <dbReference type="SAM" id="Phobius"/>
    </source>
</evidence>
<keyword evidence="6 12" id="KW-1015">Disulfide bond</keyword>
<keyword evidence="8 13" id="KW-0326">Glycosidase</keyword>
<evidence type="ECO:0000256" key="7">
    <source>
        <dbReference type="ARBA" id="ARBA00023180"/>
    </source>
</evidence>
<gene>
    <name evidence="15" type="ORF">BCV69DRAFT_92602</name>
</gene>
<dbReference type="InterPro" id="IPR050749">
    <property type="entry name" value="Glycosyl_Hydrolase_47"/>
</dbReference>
<evidence type="ECO:0000256" key="1">
    <source>
        <dbReference type="ARBA" id="ARBA00001913"/>
    </source>
</evidence>
<proteinExistence type="inferred from homology"/>
<keyword evidence="16" id="KW-1185">Reference proteome</keyword>
<dbReference type="AlphaFoldDB" id="A0A316UBM3"/>
<evidence type="ECO:0000313" key="16">
    <source>
        <dbReference type="Proteomes" id="UP000245942"/>
    </source>
</evidence>
<dbReference type="Proteomes" id="UP000245942">
    <property type="component" value="Unassembled WGS sequence"/>
</dbReference>
<evidence type="ECO:0000256" key="12">
    <source>
        <dbReference type="PIRSR" id="PIRSR601382-3"/>
    </source>
</evidence>
<dbReference type="GO" id="GO:0016020">
    <property type="term" value="C:membrane"/>
    <property type="evidence" value="ECO:0007669"/>
    <property type="project" value="InterPro"/>
</dbReference>
<protein>
    <recommendedName>
        <fullName evidence="13">alpha-1,2-Mannosidase</fullName>
        <ecNumber evidence="13">3.2.1.-</ecNumber>
    </recommendedName>
</protein>
<dbReference type="Pfam" id="PF01532">
    <property type="entry name" value="Glyco_hydro_47"/>
    <property type="match status" value="1"/>
</dbReference>
<dbReference type="SUPFAM" id="SSF48225">
    <property type="entry name" value="Seven-hairpin glycosidases"/>
    <property type="match status" value="1"/>
</dbReference>
<comment type="pathway">
    <text evidence="2">Protein modification; protein glycosylation.</text>
</comment>
<dbReference type="RefSeq" id="XP_025349790.1">
    <property type="nucleotide sequence ID" value="XM_025495642.1"/>
</dbReference>
<keyword evidence="14" id="KW-1133">Transmembrane helix</keyword>
<sequence length="598" mass="66175">MRTAFLNVHLVTTPLLVMPLFARIRHRAMRRVLWTLLPATCLFSFILYITIRRPSDRCSPYQREVSHPVQWDASDVAAAVSKKGNGQHAAEGPGSDVAKMGAVKSAFLTNYGNYSQHAWGCNILEPLSLSGSSNQGRIGAFGATIIDSLTTMIVMDIHVEDKHSHLFARALNFTQHLDFTRTKGGDRCTGCISVFEATIRYIGSLLSTWELLELPPKHHWLVEQAERIAQSLLPGFVYAIPYNYVNINKGQPRNTFESGSLAAAGTLLLEWSRLSTHTGNRTYVDKVRATQRALMQAGDVLPGLVGSNVYAVSGKVSGKAGTLVTYGPGGDSYYEYIAKALFLGDTSIDNEAYLSTFNTAWMSTREHLITKSGGSKKNLTFLADYTASSGPIYRQSQLSCFAGSLFALMGRHLTEPAMTTAGLELTESCAETFLATASGLGPQEWRYRSQEGKGSVKDQRAYERNGFEAISKGYYHGPEAIESIFYAWRITGDQMWRDIAWTIFQSLSDVLETGSGWASLCDVNARPSGEGQGRWAAAWENEQGSFLYAEVFKYLYLTFTSPSYYSLDEWVFNTEAHPLRRQDADEPKIQADSKAGPL</sequence>
<comment type="cofactor">
    <cofactor evidence="1 11">
        <name>Ca(2+)</name>
        <dbReference type="ChEBI" id="CHEBI:29108"/>
    </cofactor>
</comment>
<dbReference type="GeneID" id="37017376"/>
<dbReference type="STRING" id="1684307.A0A316UBM3"/>
<keyword evidence="4" id="KW-0732">Signal</keyword>
<dbReference type="PANTHER" id="PTHR11742">
    <property type="entry name" value="MANNOSYL-OLIGOSACCHARIDE ALPHA-1,2-MANNOSIDASE-RELATED"/>
    <property type="match status" value="1"/>
</dbReference>
<feature type="disulfide bond" evidence="12">
    <location>
        <begin position="400"/>
        <end position="429"/>
    </location>
</feature>
<dbReference type="PANTHER" id="PTHR11742:SF101">
    <property type="entry name" value="MANNOSYL-OLIGOSACCHARIDE ALPHA-1,2-MANNOSIDASE 1B"/>
    <property type="match status" value="1"/>
</dbReference>